<keyword evidence="3" id="KW-1185">Reference proteome</keyword>
<protein>
    <submittedName>
        <fullName evidence="2">Uncharacterized protein</fullName>
    </submittedName>
</protein>
<dbReference type="EMBL" id="JAEACQ010000255">
    <property type="protein sequence ID" value="MBL7630846.1"/>
    <property type="molecule type" value="Genomic_DNA"/>
</dbReference>
<keyword evidence="1" id="KW-1133">Transmembrane helix</keyword>
<proteinExistence type="predicted"/>
<reference evidence="2" key="1">
    <citation type="submission" date="2020-12" db="EMBL/GenBank/DDBJ databases">
        <title>Genomic characterization of non-nitrogen-fixing Frankia strains.</title>
        <authorList>
            <person name="Carlos-Shanley C."/>
            <person name="Guerra T."/>
            <person name="Hahn D."/>
        </authorList>
    </citation>
    <scope>NUCLEOTIDE SEQUENCE</scope>
    <source>
        <strain evidence="2">CN6</strain>
    </source>
</reference>
<gene>
    <name evidence="2" type="ORF">I7412_27525</name>
</gene>
<sequence>MTDSSVPHRSKPLSWVWVILISAGSIVATVGICVASWPISIVGAAVTVLTGIGALVTGIMEDVDENTCGDLWPIGPRDAARRGKAA</sequence>
<keyword evidence="1" id="KW-0812">Transmembrane</keyword>
<evidence type="ECO:0000256" key="1">
    <source>
        <dbReference type="SAM" id="Phobius"/>
    </source>
</evidence>
<accession>A0A937RER9</accession>
<dbReference type="Proteomes" id="UP000604475">
    <property type="component" value="Unassembled WGS sequence"/>
</dbReference>
<name>A0A937RER9_9ACTN</name>
<feature type="transmembrane region" description="Helical" evidence="1">
    <location>
        <begin position="15"/>
        <end position="34"/>
    </location>
</feature>
<comment type="caution">
    <text evidence="2">The sequence shown here is derived from an EMBL/GenBank/DDBJ whole genome shotgun (WGS) entry which is preliminary data.</text>
</comment>
<feature type="transmembrane region" description="Helical" evidence="1">
    <location>
        <begin position="41"/>
        <end position="60"/>
    </location>
</feature>
<evidence type="ECO:0000313" key="2">
    <source>
        <dbReference type="EMBL" id="MBL7630846.1"/>
    </source>
</evidence>
<dbReference type="RefSeq" id="WP_203000776.1">
    <property type="nucleotide sequence ID" value="NZ_JADWYU010000126.1"/>
</dbReference>
<dbReference type="AlphaFoldDB" id="A0A937RER9"/>
<keyword evidence="1" id="KW-0472">Membrane</keyword>
<organism evidence="2 3">
    <name type="scientific">Frankia nepalensis</name>
    <dbReference type="NCBI Taxonomy" id="1836974"/>
    <lineage>
        <taxon>Bacteria</taxon>
        <taxon>Bacillati</taxon>
        <taxon>Actinomycetota</taxon>
        <taxon>Actinomycetes</taxon>
        <taxon>Frankiales</taxon>
        <taxon>Frankiaceae</taxon>
        <taxon>Frankia</taxon>
    </lineage>
</organism>
<evidence type="ECO:0000313" key="3">
    <source>
        <dbReference type="Proteomes" id="UP000604475"/>
    </source>
</evidence>